<dbReference type="Pfam" id="PF13439">
    <property type="entry name" value="Glyco_transf_4"/>
    <property type="match status" value="1"/>
</dbReference>
<evidence type="ECO:0000313" key="3">
    <source>
        <dbReference type="EMBL" id="QQR93144.1"/>
    </source>
</evidence>
<reference evidence="3" key="1">
    <citation type="submission" date="2020-11" db="EMBL/GenBank/DDBJ databases">
        <title>Connecting structure to function with the recovery of over 1000 high-quality activated sludge metagenome-assembled genomes encoding full-length rRNA genes using long-read sequencing.</title>
        <authorList>
            <person name="Singleton C.M."/>
            <person name="Petriglieri F."/>
            <person name="Kristensen J.M."/>
            <person name="Kirkegaard R.H."/>
            <person name="Michaelsen T.Y."/>
            <person name="Andersen M.H."/>
            <person name="Karst S.M."/>
            <person name="Dueholm M.S."/>
            <person name="Nielsen P.H."/>
            <person name="Albertsen M."/>
        </authorList>
    </citation>
    <scope>NUCLEOTIDE SEQUENCE</scope>
    <source>
        <strain evidence="3">Fred_18-Q3-R57-64_BAT3C.431</strain>
    </source>
</reference>
<dbReference type="AlphaFoldDB" id="A0A7T9DKR7"/>
<accession>A0A7T9DKR7</accession>
<dbReference type="SUPFAM" id="SSF53756">
    <property type="entry name" value="UDP-Glycosyltransferase/glycogen phosphorylase"/>
    <property type="match status" value="1"/>
</dbReference>
<protein>
    <submittedName>
        <fullName evidence="3">Glycosyltransferase</fullName>
    </submittedName>
</protein>
<keyword evidence="1 3" id="KW-0808">Transferase</keyword>
<evidence type="ECO:0000256" key="1">
    <source>
        <dbReference type="ARBA" id="ARBA00022679"/>
    </source>
</evidence>
<proteinExistence type="predicted"/>
<dbReference type="PANTHER" id="PTHR46401">
    <property type="entry name" value="GLYCOSYLTRANSFERASE WBBK-RELATED"/>
    <property type="match status" value="1"/>
</dbReference>
<dbReference type="Proteomes" id="UP000596004">
    <property type="component" value="Chromosome"/>
</dbReference>
<gene>
    <name evidence="3" type="ORF">IPJ89_02815</name>
</gene>
<evidence type="ECO:0000259" key="2">
    <source>
        <dbReference type="Pfam" id="PF13439"/>
    </source>
</evidence>
<dbReference type="GO" id="GO:0016757">
    <property type="term" value="F:glycosyltransferase activity"/>
    <property type="evidence" value="ECO:0007669"/>
    <property type="project" value="TreeGrafter"/>
</dbReference>
<feature type="domain" description="Glycosyltransferase subfamily 4-like N-terminal" evidence="2">
    <location>
        <begin position="21"/>
        <end position="173"/>
    </location>
</feature>
<name>A0A7T9DKR7_9ARCH</name>
<dbReference type="Gene3D" id="3.40.50.2000">
    <property type="entry name" value="Glycogen Phosphorylase B"/>
    <property type="match status" value="2"/>
</dbReference>
<dbReference type="PANTHER" id="PTHR46401:SF2">
    <property type="entry name" value="GLYCOSYLTRANSFERASE WBBK-RELATED"/>
    <property type="match status" value="1"/>
</dbReference>
<organism evidence="3">
    <name type="scientific">Candidatus Iainarchaeum sp</name>
    <dbReference type="NCBI Taxonomy" id="3101447"/>
    <lineage>
        <taxon>Archaea</taxon>
        <taxon>Candidatus Iainarchaeota</taxon>
        <taxon>Candidatus Iainarchaeia</taxon>
        <taxon>Candidatus Iainarchaeales</taxon>
        <taxon>Candidatus Iainarchaeaceae</taxon>
        <taxon>Candidatus Iainarchaeum</taxon>
    </lineage>
</organism>
<sequence>MKTIGIIIPYAFPETGAASMRAHAFAMALQTRGYNPIIFAPEKGLAPNQTPYQIIRFKKKIMLGKLFQEYDVQLVIASTPPADLGMAALIFAKLQRIPLFADIRDPWVFDKQAVGLIKPKTLKFAIQKMIEKWFYTFADERFVVTAWTAALFENGLGIPATQFKLIPNGVQTEFFDTKEKNSNIRNKIRTKLGIPKKSIVFLFLGSVWRNIPEFIRQIKPTLLEKNAFLLIVGNTDNQSTRHMMEKINQVIEGEELRERVRLSLNVQAQEIPGYLHTSDIGVNIIGESLQYSVTVKTYEYAYAKLPILSIGPKEGALAQFHRTLKSGYYCNTWEEFNAKANSIIKNLSEQKKLASQDSKFVGEHFSRSKWSDKVVDIVDSHLNNSLIIKK</sequence>
<dbReference type="InterPro" id="IPR028098">
    <property type="entry name" value="Glyco_trans_4-like_N"/>
</dbReference>
<dbReference type="EMBL" id="CP064981">
    <property type="protein sequence ID" value="QQR93144.1"/>
    <property type="molecule type" value="Genomic_DNA"/>
</dbReference>